<organism evidence="4 5">
    <name type="scientific">Ichthyophthirius multifiliis</name>
    <name type="common">White spot disease agent</name>
    <name type="synonym">Ich</name>
    <dbReference type="NCBI Taxonomy" id="5932"/>
    <lineage>
        <taxon>Eukaryota</taxon>
        <taxon>Sar</taxon>
        <taxon>Alveolata</taxon>
        <taxon>Ciliophora</taxon>
        <taxon>Intramacronucleata</taxon>
        <taxon>Oligohymenophorea</taxon>
        <taxon>Hymenostomatida</taxon>
        <taxon>Ophryoglenina</taxon>
        <taxon>Ichthyophthirius</taxon>
    </lineage>
</organism>
<evidence type="ECO:0000313" key="4">
    <source>
        <dbReference type="EMBL" id="EGR34887.1"/>
    </source>
</evidence>
<reference evidence="4 5" key="1">
    <citation type="submission" date="2011-07" db="EMBL/GenBank/DDBJ databases">
        <authorList>
            <person name="Coyne R."/>
            <person name="Brami D."/>
            <person name="Johnson J."/>
            <person name="Hostetler J."/>
            <person name="Hannick L."/>
            <person name="Clark T."/>
            <person name="Cassidy-Hanley D."/>
            <person name="Inman J."/>
        </authorList>
    </citation>
    <scope>NUCLEOTIDE SEQUENCE [LARGE SCALE GENOMIC DNA]</scope>
    <source>
        <strain evidence="4 5">G5</strain>
    </source>
</reference>
<dbReference type="OMA" id="TWVSTKK"/>
<proteinExistence type="predicted"/>
<name>G0QIQ7_ICHMU</name>
<evidence type="ECO:0000256" key="1">
    <source>
        <dbReference type="ARBA" id="ARBA00023054"/>
    </source>
</evidence>
<protein>
    <recommendedName>
        <fullName evidence="3">ODAD1 central coiled coil region domain-containing protein</fullName>
    </recommendedName>
</protein>
<dbReference type="Proteomes" id="UP000008983">
    <property type="component" value="Unassembled WGS sequence"/>
</dbReference>
<dbReference type="GeneID" id="14911066"/>
<dbReference type="OrthoDB" id="6766775at2759"/>
<keyword evidence="1 2" id="KW-0175">Coiled coil</keyword>
<feature type="coiled-coil region" evidence="2">
    <location>
        <begin position="91"/>
        <end position="153"/>
    </location>
</feature>
<dbReference type="PANTHER" id="PTHR21694:SF18">
    <property type="entry name" value="COILED-COIL DOMAIN-CONTAINING PROTEIN 63"/>
    <property type="match status" value="1"/>
</dbReference>
<feature type="domain" description="ODAD1 central coiled coil region" evidence="3">
    <location>
        <begin position="96"/>
        <end position="369"/>
    </location>
</feature>
<dbReference type="PANTHER" id="PTHR21694">
    <property type="entry name" value="COILED-COIL DOMAIN-CONTAINING PROTEIN 63"/>
    <property type="match status" value="1"/>
</dbReference>
<dbReference type="Pfam" id="PF21773">
    <property type="entry name" value="ODAD1_CC"/>
    <property type="match status" value="1"/>
</dbReference>
<keyword evidence="5" id="KW-1185">Reference proteome</keyword>
<accession>G0QIQ7</accession>
<dbReference type="AlphaFoldDB" id="G0QIQ7"/>
<dbReference type="InParanoid" id="G0QIQ7"/>
<dbReference type="InterPro" id="IPR051876">
    <property type="entry name" value="ODA-DC/CCD"/>
</dbReference>
<dbReference type="EMBL" id="GL983042">
    <property type="protein sequence ID" value="EGR34887.1"/>
    <property type="molecule type" value="Genomic_DNA"/>
</dbReference>
<evidence type="ECO:0000256" key="2">
    <source>
        <dbReference type="SAM" id="Coils"/>
    </source>
</evidence>
<dbReference type="InterPro" id="IPR049258">
    <property type="entry name" value="ODAD1_CC"/>
</dbReference>
<dbReference type="eggNOG" id="ENOG502SKKY">
    <property type="taxonomic scope" value="Eukaryota"/>
</dbReference>
<dbReference type="RefSeq" id="XP_004040191.1">
    <property type="nucleotide sequence ID" value="XM_004040143.1"/>
</dbReference>
<evidence type="ECO:0000313" key="5">
    <source>
        <dbReference type="Proteomes" id="UP000008983"/>
    </source>
</evidence>
<sequence>MYQGSISKISQRNLSSLAKIGKSILNEPLQVSLQRDIENFTKKIEQERRRLYTLDKTYNNQQKEFITIKEKVTELKNLLSQPQQKQIDYHIKNYRAEIEQTQNRNNNVQKKNYKLKEQINTLRKEKNLYLEMYKQLQEKLQETSQQTQHVVEKIQSQENKINENKNQIIMSKCKNDQVKALCLNQIQQLLNQSYLEKYKHNSQQDYQKFNKEENFETIDTENLLKLRIKNLIAKNKQKIIVIDQYTKNMKIIEQAFLEIQNQSGTAELDEITTTFIKSQEQSCSLYRYVNSLQKQIEIQEKENDDLQLNYIKQEQFNQDLQRSQLNTPDNLKAKNRVQNLIQEKDNQIGNIKSIFQELKPGLQDILKEFGKTEFNLNKKIEYEYEYEQDFDLNENNIEEYLADIEYYSNILIVHKSGENYNENIIKTNRQEYYSQKIDKNLSTPNLDDLVYINNKDLYSHKKLQELALEAIEKKKQIVQT</sequence>
<evidence type="ECO:0000259" key="3">
    <source>
        <dbReference type="Pfam" id="PF21773"/>
    </source>
</evidence>
<gene>
    <name evidence="4" type="ORF">IMG5_001160</name>
</gene>